<dbReference type="EMBL" id="JAMYBS010000003">
    <property type="protein sequence ID" value="MCO7544041.1"/>
    <property type="molecule type" value="Genomic_DNA"/>
</dbReference>
<evidence type="ECO:0000313" key="2">
    <source>
        <dbReference type="Proteomes" id="UP001165292"/>
    </source>
</evidence>
<reference evidence="1" key="1">
    <citation type="submission" date="2022-06" db="EMBL/GenBank/DDBJ databases">
        <title>Detection of beta-lactamases in bacteria of animal origin.</title>
        <authorList>
            <person name="Mlynarcik P."/>
            <person name="Zdarska V."/>
            <person name="Chudobova H."/>
            <person name="Prochazkova P."/>
            <person name="Hricova K."/>
            <person name="Mezerova K."/>
            <person name="Bardon J."/>
            <person name="Dolejska M."/>
            <person name="Sukkar I."/>
            <person name="Kolar M."/>
        </authorList>
    </citation>
    <scope>NUCLEOTIDE SEQUENCE</scope>
    <source>
        <strain evidence="1">S 300-3</strain>
    </source>
</reference>
<dbReference type="PANTHER" id="PTHR36448:SF2">
    <property type="entry name" value="CUPIN TYPE-1 DOMAIN-CONTAINING PROTEIN"/>
    <property type="match status" value="1"/>
</dbReference>
<organism evidence="1 2">
    <name type="scientific">Stutzerimonas nitrititolerans</name>
    <dbReference type="NCBI Taxonomy" id="2482751"/>
    <lineage>
        <taxon>Bacteria</taxon>
        <taxon>Pseudomonadati</taxon>
        <taxon>Pseudomonadota</taxon>
        <taxon>Gammaproteobacteria</taxon>
        <taxon>Pseudomonadales</taxon>
        <taxon>Pseudomonadaceae</taxon>
        <taxon>Stutzerimonas</taxon>
    </lineage>
</organism>
<dbReference type="InterPro" id="IPR047121">
    <property type="entry name" value="YjiB-like"/>
</dbReference>
<accession>A0AA41WEH5</accession>
<dbReference type="PIRSF" id="PIRSF019307">
    <property type="entry name" value="UCP019307"/>
    <property type="match status" value="1"/>
</dbReference>
<comment type="caution">
    <text evidence="1">The sequence shown here is derived from an EMBL/GenBank/DDBJ whole genome shotgun (WGS) entry which is preliminary data.</text>
</comment>
<evidence type="ECO:0000313" key="1">
    <source>
        <dbReference type="EMBL" id="MCO7544041.1"/>
    </source>
</evidence>
<dbReference type="AlphaFoldDB" id="A0AA41WEH5"/>
<dbReference type="Proteomes" id="UP001165292">
    <property type="component" value="Unassembled WGS sequence"/>
</dbReference>
<dbReference type="Gene3D" id="2.60.120.10">
    <property type="entry name" value="Jelly Rolls"/>
    <property type="match status" value="1"/>
</dbReference>
<dbReference type="InterPro" id="IPR014500">
    <property type="entry name" value="UCP019307_cupin"/>
</dbReference>
<proteinExistence type="predicted"/>
<dbReference type="CDD" id="cd02219">
    <property type="entry name" value="cupin_YjlB-like"/>
    <property type="match status" value="1"/>
</dbReference>
<dbReference type="SUPFAM" id="SSF51182">
    <property type="entry name" value="RmlC-like cupins"/>
    <property type="match status" value="1"/>
</dbReference>
<dbReference type="InterPro" id="IPR014710">
    <property type="entry name" value="RmlC-like_jellyroll"/>
</dbReference>
<keyword evidence="1" id="KW-0238">DNA-binding</keyword>
<gene>
    <name evidence="1" type="ORF">NJF43_04635</name>
</gene>
<protein>
    <submittedName>
        <fullName evidence="1">DNA-binding protein</fullName>
    </submittedName>
</protein>
<dbReference type="InterPro" id="IPR011051">
    <property type="entry name" value="RmlC_Cupin_sf"/>
</dbReference>
<dbReference type="PANTHER" id="PTHR36448">
    <property type="entry name" value="BLR7373 PROTEIN"/>
    <property type="match status" value="1"/>
</dbReference>
<dbReference type="RefSeq" id="WP_253162393.1">
    <property type="nucleotide sequence ID" value="NZ_DAMBZF010000007.1"/>
</dbReference>
<name>A0AA41WEH5_9GAMM</name>
<dbReference type="GO" id="GO:0003677">
    <property type="term" value="F:DNA binding"/>
    <property type="evidence" value="ECO:0007669"/>
    <property type="project" value="UniProtKB-KW"/>
</dbReference>
<sequence length="177" mass="19346">MSSSAPQPEQLHFASDGRTPNSPHPVLIYRQLPLSDADIAAAFERLFASHLWPAQWRGSVYDYHHYHSTAHEVLGVSRGWARLVLGGEQGREFELRAGDALVLPAGTGHCGVQASADFQVVAGYPPDQRYDLLRPDECSHDAARERIARVGVPISDPLTGTQGALVTLWREGVAVSR</sequence>